<dbReference type="Pfam" id="PF00356">
    <property type="entry name" value="LacI"/>
    <property type="match status" value="1"/>
</dbReference>
<dbReference type="Gene3D" id="3.40.50.2300">
    <property type="match status" value="2"/>
</dbReference>
<reference evidence="6" key="1">
    <citation type="submission" date="2010-05" db="EMBL/GenBank/DDBJ databases">
        <title>The complete genome of Truepera radiovictris DSM 17093.</title>
        <authorList>
            <consortium name="US DOE Joint Genome Institute (JGI-PGF)"/>
            <person name="Lucas S."/>
            <person name="Copeland A."/>
            <person name="Lapidus A."/>
            <person name="Glavina del Rio T."/>
            <person name="Dalin E."/>
            <person name="Tice H."/>
            <person name="Bruce D."/>
            <person name="Goodwin L."/>
            <person name="Pitluck S."/>
            <person name="Kyrpides N."/>
            <person name="Mavromatis K."/>
            <person name="Ovchinnikova G."/>
            <person name="Munk A.C."/>
            <person name="Detter J.C."/>
            <person name="Han C."/>
            <person name="Tapia R."/>
            <person name="Land M."/>
            <person name="Hauser L."/>
            <person name="Markowitz V."/>
            <person name="Cheng J.-F."/>
            <person name="Hugenholtz P."/>
            <person name="Woyke T."/>
            <person name="Wu D."/>
            <person name="Tindall B."/>
            <person name="Pomrenke H.G."/>
            <person name="Brambilla E."/>
            <person name="Klenk H.-P."/>
            <person name="Eisen J.A."/>
        </authorList>
    </citation>
    <scope>NUCLEOTIDE SEQUENCE [LARGE SCALE GENOMIC DNA]</scope>
    <source>
        <strain evidence="6">DSM 17093 / CIP 108686 / LMG 22925 / RQ-24</strain>
    </source>
</reference>
<keyword evidence="1" id="KW-0805">Transcription regulation</keyword>
<keyword evidence="3" id="KW-0804">Transcription</keyword>
<sequence>MTKRNLTILDVAREAQVSTATVSRALNGGKVSARARRRVERAIEVLGYRRNTLARGLVTGKTGVVGVLVPDVLGPLYAQMARGIEDVLTPLGMQYTLVTSSRDVAREGVATRFLLEHQMDGLILIGVQMPAEGLRSLLGERAPVVLVQREAPAEAEPSGFPTVGLDNAHGAAAAMRLLLEAGHRHIAHVAGARVDGVARLRAYHRALDEAGIAARYVFEGDSTEASGVRAGGALAEYPEVSAVFCANDRVALGLYHALHERGVRVPEGLSVVGFDDLPWSAFLGPPLTTVRQPGREMGALAARRLLELLQGESPPPSTLVEPELVVRASVARVERG</sequence>
<dbReference type="SUPFAM" id="SSF47413">
    <property type="entry name" value="lambda repressor-like DNA-binding domains"/>
    <property type="match status" value="1"/>
</dbReference>
<dbReference type="PANTHER" id="PTHR30146">
    <property type="entry name" value="LACI-RELATED TRANSCRIPTIONAL REPRESSOR"/>
    <property type="match status" value="1"/>
</dbReference>
<dbReference type="RefSeq" id="WP_013177449.1">
    <property type="nucleotide sequence ID" value="NC_014221.1"/>
</dbReference>
<dbReference type="InterPro" id="IPR000843">
    <property type="entry name" value="HTH_LacI"/>
</dbReference>
<dbReference type="Proteomes" id="UP000000379">
    <property type="component" value="Chromosome"/>
</dbReference>
<dbReference type="PANTHER" id="PTHR30146:SF109">
    <property type="entry name" value="HTH-TYPE TRANSCRIPTIONAL REGULATOR GALS"/>
    <property type="match status" value="1"/>
</dbReference>
<dbReference type="AlphaFoldDB" id="D7CUT7"/>
<dbReference type="CDD" id="cd06267">
    <property type="entry name" value="PBP1_LacI_sugar_binding-like"/>
    <property type="match status" value="1"/>
</dbReference>
<dbReference type="CDD" id="cd01392">
    <property type="entry name" value="HTH_LacI"/>
    <property type="match status" value="1"/>
</dbReference>
<dbReference type="Gene3D" id="1.10.260.40">
    <property type="entry name" value="lambda repressor-like DNA-binding domains"/>
    <property type="match status" value="1"/>
</dbReference>
<dbReference type="GO" id="GO:0003700">
    <property type="term" value="F:DNA-binding transcription factor activity"/>
    <property type="evidence" value="ECO:0007669"/>
    <property type="project" value="TreeGrafter"/>
</dbReference>
<dbReference type="GO" id="GO:0000976">
    <property type="term" value="F:transcription cis-regulatory region binding"/>
    <property type="evidence" value="ECO:0007669"/>
    <property type="project" value="TreeGrafter"/>
</dbReference>
<dbReference type="SMART" id="SM00354">
    <property type="entry name" value="HTH_LACI"/>
    <property type="match status" value="1"/>
</dbReference>
<evidence type="ECO:0000313" key="5">
    <source>
        <dbReference type="EMBL" id="ADI14078.1"/>
    </source>
</evidence>
<dbReference type="InterPro" id="IPR046335">
    <property type="entry name" value="LacI/GalR-like_sensor"/>
</dbReference>
<accession>D7CUT7</accession>
<dbReference type="PROSITE" id="PS50932">
    <property type="entry name" value="HTH_LACI_2"/>
    <property type="match status" value="1"/>
</dbReference>
<proteinExistence type="predicted"/>
<dbReference type="InterPro" id="IPR028082">
    <property type="entry name" value="Peripla_BP_I"/>
</dbReference>
<keyword evidence="6" id="KW-1185">Reference proteome</keyword>
<dbReference type="eggNOG" id="COG1609">
    <property type="taxonomic scope" value="Bacteria"/>
</dbReference>
<dbReference type="EMBL" id="CP002049">
    <property type="protein sequence ID" value="ADI14078.1"/>
    <property type="molecule type" value="Genomic_DNA"/>
</dbReference>
<dbReference type="STRING" id="649638.Trad_0946"/>
<dbReference type="HOGENOM" id="CLU_037628_6_1_0"/>
<name>D7CUT7_TRURR</name>
<evidence type="ECO:0000259" key="4">
    <source>
        <dbReference type="PROSITE" id="PS50932"/>
    </source>
</evidence>
<keyword evidence="2" id="KW-0238">DNA-binding</keyword>
<evidence type="ECO:0000256" key="1">
    <source>
        <dbReference type="ARBA" id="ARBA00023015"/>
    </source>
</evidence>
<dbReference type="SUPFAM" id="SSF53822">
    <property type="entry name" value="Periplasmic binding protein-like I"/>
    <property type="match status" value="1"/>
</dbReference>
<gene>
    <name evidence="5" type="ordered locus">Trad_0946</name>
</gene>
<dbReference type="Pfam" id="PF13377">
    <property type="entry name" value="Peripla_BP_3"/>
    <property type="match status" value="1"/>
</dbReference>
<organism evidence="5 6">
    <name type="scientific">Truepera radiovictrix (strain DSM 17093 / CIP 108686 / LMG 22925 / RQ-24)</name>
    <dbReference type="NCBI Taxonomy" id="649638"/>
    <lineage>
        <taxon>Bacteria</taxon>
        <taxon>Thermotogati</taxon>
        <taxon>Deinococcota</taxon>
        <taxon>Deinococci</taxon>
        <taxon>Trueperales</taxon>
        <taxon>Trueperaceae</taxon>
        <taxon>Truepera</taxon>
    </lineage>
</organism>
<protein>
    <submittedName>
        <fullName evidence="5">Transcriptional regulator, LacI family</fullName>
    </submittedName>
</protein>
<feature type="domain" description="HTH lacI-type" evidence="4">
    <location>
        <begin position="6"/>
        <end position="59"/>
    </location>
</feature>
<dbReference type="InterPro" id="IPR010982">
    <property type="entry name" value="Lambda_DNA-bd_dom_sf"/>
</dbReference>
<evidence type="ECO:0000256" key="3">
    <source>
        <dbReference type="ARBA" id="ARBA00023163"/>
    </source>
</evidence>
<evidence type="ECO:0000256" key="2">
    <source>
        <dbReference type="ARBA" id="ARBA00023125"/>
    </source>
</evidence>
<reference evidence="5 6" key="2">
    <citation type="journal article" date="2011" name="Stand. Genomic Sci.">
        <title>Complete genome sequence of Truepera radiovictrix type strain (RQ-24).</title>
        <authorList>
            <person name="Ivanova N."/>
            <person name="Rohde C."/>
            <person name="Munk C."/>
            <person name="Nolan M."/>
            <person name="Lucas S."/>
            <person name="Del Rio T.G."/>
            <person name="Tice H."/>
            <person name="Deshpande S."/>
            <person name="Cheng J.F."/>
            <person name="Tapia R."/>
            <person name="Han C."/>
            <person name="Goodwin L."/>
            <person name="Pitluck S."/>
            <person name="Liolios K."/>
            <person name="Mavromatis K."/>
            <person name="Mikhailova N."/>
            <person name="Pati A."/>
            <person name="Chen A."/>
            <person name="Palaniappan K."/>
            <person name="Land M."/>
            <person name="Hauser L."/>
            <person name="Chang Y.J."/>
            <person name="Jeffries C.D."/>
            <person name="Brambilla E."/>
            <person name="Rohde M."/>
            <person name="Goker M."/>
            <person name="Tindall B.J."/>
            <person name="Woyke T."/>
            <person name="Bristow J."/>
            <person name="Eisen J.A."/>
            <person name="Markowitz V."/>
            <person name="Hugenholtz P."/>
            <person name="Kyrpides N.C."/>
            <person name="Klenk H.P."/>
            <person name="Lapidus A."/>
        </authorList>
    </citation>
    <scope>NUCLEOTIDE SEQUENCE [LARGE SCALE GENOMIC DNA]</scope>
    <source>
        <strain evidence="6">DSM 17093 / CIP 108686 / LMG 22925 / RQ-24</strain>
    </source>
</reference>
<dbReference type="PROSITE" id="PS00356">
    <property type="entry name" value="HTH_LACI_1"/>
    <property type="match status" value="1"/>
</dbReference>
<evidence type="ECO:0000313" key="6">
    <source>
        <dbReference type="Proteomes" id="UP000000379"/>
    </source>
</evidence>
<dbReference type="OrthoDB" id="6790885at2"/>
<dbReference type="KEGG" id="tra:Trad_0946"/>